<dbReference type="InterPro" id="IPR021056">
    <property type="entry name" value="Mt_import_IM_translocase_Tim54"/>
</dbReference>
<evidence type="ECO:0000256" key="6">
    <source>
        <dbReference type="ARBA" id="ARBA00022792"/>
    </source>
</evidence>
<sequence>MATPTPTPPVVPKPPANQPLPAYIVPTLPSKLPHKGWFIAAAIVSIPTYFWYDDRQKAEAIKQEYLAKVKFLAEKPLEDGHLGGVRTCTVYASRWPGEEEGKAAAWWKRYVKPYLVAAAVDYTLPSLPEYTSLSEHLANKYRTIRSTSSSVPFQPRTPTQLSPEQLIQRELDGGVMIIGRHTLKEYLDGLKKGWFEDRPDESWIDKLDRSIYEDPALKDQEGSSSSLPEVPEASSKPPSSLFSPLGPPRSTSPIAVQTPTSAELPPLQPAPSMLPPLPPTILIPYHPELGFSSIPRSILSFFNTRADVKMGAEAAMAFILQEPSRDFQGPTNELVELGKEQGGDLDFDLEDGEWRVPGNFEKTPKQVEERMKTYYEGLPPKLKAVWELRKGTREPTDAEQRHPPFSLEEYLEGQIKRERRAKGDLAGYELLKKNSPLTWDDRFNAKWKVWDWDHKSNKGASVFS</sequence>
<evidence type="ECO:0000256" key="12">
    <source>
        <dbReference type="SAM" id="MobiDB-lite"/>
    </source>
</evidence>
<dbReference type="AlphaFoldDB" id="A0A0F7SV35"/>
<dbReference type="Pfam" id="PF11711">
    <property type="entry name" value="Tim54"/>
    <property type="match status" value="1"/>
</dbReference>
<evidence type="ECO:0000256" key="3">
    <source>
        <dbReference type="ARBA" id="ARBA00020796"/>
    </source>
</evidence>
<evidence type="ECO:0000256" key="2">
    <source>
        <dbReference type="ARBA" id="ARBA00006355"/>
    </source>
</evidence>
<evidence type="ECO:0000256" key="9">
    <source>
        <dbReference type="ARBA" id="ARBA00023010"/>
    </source>
</evidence>
<keyword evidence="11" id="KW-0472">Membrane</keyword>
<keyword evidence="8" id="KW-1133">Transmembrane helix</keyword>
<dbReference type="EMBL" id="LN483166">
    <property type="protein sequence ID" value="CED84375.1"/>
    <property type="molecule type" value="Genomic_DNA"/>
</dbReference>
<evidence type="ECO:0000256" key="10">
    <source>
        <dbReference type="ARBA" id="ARBA00023128"/>
    </source>
</evidence>
<name>A0A0F7SV35_PHARH</name>
<comment type="similarity">
    <text evidence="2">Belongs to the TIM54 family.</text>
</comment>
<protein>
    <recommendedName>
        <fullName evidence="3">Mitochondrial import inner membrane translocase subunit TIM54</fullName>
    </recommendedName>
</protein>
<accession>A0A0F7SV35</accession>
<feature type="compositionally biased region" description="Low complexity" evidence="12">
    <location>
        <begin position="234"/>
        <end position="244"/>
    </location>
</feature>
<comment type="subcellular location">
    <subcellularLocation>
        <location evidence="1">Mitochondrion inner membrane</location>
        <topology evidence="1">Single-pass membrane protein</topology>
    </subcellularLocation>
</comment>
<evidence type="ECO:0000256" key="11">
    <source>
        <dbReference type="ARBA" id="ARBA00023136"/>
    </source>
</evidence>
<keyword evidence="7" id="KW-0653">Protein transport</keyword>
<dbReference type="GO" id="GO:0005743">
    <property type="term" value="C:mitochondrial inner membrane"/>
    <property type="evidence" value="ECO:0007669"/>
    <property type="project" value="UniProtKB-SubCell"/>
</dbReference>
<feature type="compositionally biased region" description="Polar residues" evidence="12">
    <location>
        <begin position="251"/>
        <end position="261"/>
    </location>
</feature>
<proteinExistence type="inferred from homology"/>
<feature type="region of interest" description="Disordered" evidence="12">
    <location>
        <begin position="216"/>
        <end position="272"/>
    </location>
</feature>
<keyword evidence="10" id="KW-0496">Mitochondrion</keyword>
<reference evidence="13" key="1">
    <citation type="submission" date="2014-08" db="EMBL/GenBank/DDBJ databases">
        <authorList>
            <person name="Sharma Rahul"/>
            <person name="Thines Marco"/>
        </authorList>
    </citation>
    <scope>NUCLEOTIDE SEQUENCE</scope>
</reference>
<evidence type="ECO:0000256" key="8">
    <source>
        <dbReference type="ARBA" id="ARBA00022989"/>
    </source>
</evidence>
<keyword evidence="5" id="KW-0812">Transmembrane</keyword>
<evidence type="ECO:0000256" key="7">
    <source>
        <dbReference type="ARBA" id="ARBA00022927"/>
    </source>
</evidence>
<dbReference type="GO" id="GO:0015031">
    <property type="term" value="P:protein transport"/>
    <property type="evidence" value="ECO:0007669"/>
    <property type="project" value="UniProtKB-KW"/>
</dbReference>
<keyword evidence="6" id="KW-0999">Mitochondrion inner membrane</keyword>
<organism evidence="13">
    <name type="scientific">Phaffia rhodozyma</name>
    <name type="common">Yeast</name>
    <name type="synonym">Xanthophyllomyces dendrorhous</name>
    <dbReference type="NCBI Taxonomy" id="264483"/>
    <lineage>
        <taxon>Eukaryota</taxon>
        <taxon>Fungi</taxon>
        <taxon>Dikarya</taxon>
        <taxon>Basidiomycota</taxon>
        <taxon>Agaricomycotina</taxon>
        <taxon>Tremellomycetes</taxon>
        <taxon>Cystofilobasidiales</taxon>
        <taxon>Mrakiaceae</taxon>
        <taxon>Phaffia</taxon>
    </lineage>
</organism>
<evidence type="ECO:0000256" key="1">
    <source>
        <dbReference type="ARBA" id="ARBA00004434"/>
    </source>
</evidence>
<evidence type="ECO:0000256" key="5">
    <source>
        <dbReference type="ARBA" id="ARBA00022692"/>
    </source>
</evidence>
<keyword evidence="4" id="KW-0813">Transport</keyword>
<keyword evidence="9" id="KW-0811">Translocation</keyword>
<evidence type="ECO:0000256" key="4">
    <source>
        <dbReference type="ARBA" id="ARBA00022448"/>
    </source>
</evidence>
<evidence type="ECO:0000313" key="13">
    <source>
        <dbReference type="EMBL" id="CED84375.1"/>
    </source>
</evidence>